<evidence type="ECO:0000313" key="3">
    <source>
        <dbReference type="EMBL" id="BBY42341.1"/>
    </source>
</evidence>
<name>A0A7I7RDM3_MYCCF</name>
<dbReference type="PANTHER" id="PTHR30204">
    <property type="entry name" value="REDOX-CYCLING DRUG-SENSING TRANSCRIPTIONAL ACTIVATOR SOXR"/>
    <property type="match status" value="1"/>
</dbReference>
<evidence type="ECO:0000256" key="1">
    <source>
        <dbReference type="ARBA" id="ARBA00023125"/>
    </source>
</evidence>
<dbReference type="InterPro" id="IPR047057">
    <property type="entry name" value="MerR_fam"/>
</dbReference>
<reference evidence="3 4" key="1">
    <citation type="journal article" date="2019" name="Emerg. Microbes Infect.">
        <title>Comprehensive subspecies identification of 175 nontuberculous mycobacteria species based on 7547 genomic profiles.</title>
        <authorList>
            <person name="Matsumoto Y."/>
            <person name="Kinjo T."/>
            <person name="Motooka D."/>
            <person name="Nabeya D."/>
            <person name="Jung N."/>
            <person name="Uechi K."/>
            <person name="Horii T."/>
            <person name="Iida T."/>
            <person name="Fujita J."/>
            <person name="Nakamura S."/>
        </authorList>
    </citation>
    <scope>NUCLEOTIDE SEQUENCE [LARGE SCALE GENOMIC DNA]</scope>
    <source>
        <strain evidence="3 4">JCM 18439</strain>
    </source>
</reference>
<dbReference type="Proteomes" id="UP000466431">
    <property type="component" value="Chromosome"/>
</dbReference>
<dbReference type="GO" id="GO:0003677">
    <property type="term" value="F:DNA binding"/>
    <property type="evidence" value="ECO:0007669"/>
    <property type="project" value="UniProtKB-KW"/>
</dbReference>
<dbReference type="EMBL" id="AP022591">
    <property type="protein sequence ID" value="BBY42341.1"/>
    <property type="molecule type" value="Genomic_DNA"/>
</dbReference>
<dbReference type="PANTHER" id="PTHR30204:SF97">
    <property type="entry name" value="MERR FAMILY REGULATORY PROTEIN"/>
    <property type="match status" value="1"/>
</dbReference>
<protein>
    <submittedName>
        <fullName evidence="3">MerR family transcriptional regulator</fullName>
    </submittedName>
</protein>
<proteinExistence type="predicted"/>
<sequence>MESIPIGEAAARLQMTSSALRYYDERGLVCPRARRAGRRMYGPEELRRLAFLKIFHRLGLPLDTAAAVLDAPSPQWRDLVREQIAHLDGVIAQARGAQDFLTHALHCPTDHPVRECPTMTGALDRLVDGMSVEELASERGGDAGYTRRGFGVGTVDDREGASHA</sequence>
<dbReference type="Pfam" id="PF13411">
    <property type="entry name" value="MerR_1"/>
    <property type="match status" value="1"/>
</dbReference>
<dbReference type="InterPro" id="IPR000551">
    <property type="entry name" value="MerR-type_HTH_dom"/>
</dbReference>
<keyword evidence="1" id="KW-0238">DNA-binding</keyword>
<dbReference type="PROSITE" id="PS50937">
    <property type="entry name" value="HTH_MERR_2"/>
    <property type="match status" value="1"/>
</dbReference>
<dbReference type="PRINTS" id="PR00040">
    <property type="entry name" value="HTHMERR"/>
</dbReference>
<dbReference type="KEGG" id="mcee:MCEL_06360"/>
<dbReference type="RefSeq" id="WP_082949215.1">
    <property type="nucleotide sequence ID" value="NZ_AP022591.1"/>
</dbReference>
<feature type="domain" description="HTH merR-type" evidence="2">
    <location>
        <begin position="3"/>
        <end position="71"/>
    </location>
</feature>
<dbReference type="AlphaFoldDB" id="A0A7I7RDM3"/>
<evidence type="ECO:0000259" key="2">
    <source>
        <dbReference type="PROSITE" id="PS50937"/>
    </source>
</evidence>
<accession>A0A7I7RDM3</accession>
<dbReference type="Gene3D" id="1.10.1660.10">
    <property type="match status" value="1"/>
</dbReference>
<dbReference type="SUPFAM" id="SSF46955">
    <property type="entry name" value="Putative DNA-binding domain"/>
    <property type="match status" value="1"/>
</dbReference>
<organism evidence="3 4">
    <name type="scientific">Mycolicibacterium celeriflavum</name>
    <name type="common">Mycobacterium celeriflavum</name>
    <dbReference type="NCBI Taxonomy" id="1249101"/>
    <lineage>
        <taxon>Bacteria</taxon>
        <taxon>Bacillati</taxon>
        <taxon>Actinomycetota</taxon>
        <taxon>Actinomycetes</taxon>
        <taxon>Mycobacteriales</taxon>
        <taxon>Mycobacteriaceae</taxon>
        <taxon>Mycolicibacterium</taxon>
    </lineage>
</organism>
<gene>
    <name evidence="3" type="ORF">MCEL_06360</name>
</gene>
<evidence type="ECO:0000313" key="4">
    <source>
        <dbReference type="Proteomes" id="UP000466431"/>
    </source>
</evidence>
<dbReference type="InterPro" id="IPR009061">
    <property type="entry name" value="DNA-bd_dom_put_sf"/>
</dbReference>
<dbReference type="GO" id="GO:0003700">
    <property type="term" value="F:DNA-binding transcription factor activity"/>
    <property type="evidence" value="ECO:0007669"/>
    <property type="project" value="InterPro"/>
</dbReference>
<keyword evidence="4" id="KW-1185">Reference proteome</keyword>
<dbReference type="SMART" id="SM00422">
    <property type="entry name" value="HTH_MERR"/>
    <property type="match status" value="1"/>
</dbReference>
<dbReference type="OrthoDB" id="9802039at2"/>